<sequence length="52" mass="6028">MENKEMKIPAFFTEHGITSTSANHLSNIAKENYMAIEKQMSSMEFYRLQSVL</sequence>
<comment type="caution">
    <text evidence="1">The sequence shown here is derived from an EMBL/GenBank/DDBJ whole genome shotgun (WGS) entry which is preliminary data.</text>
</comment>
<protein>
    <submittedName>
        <fullName evidence="1">Uncharacterized protein</fullName>
    </submittedName>
</protein>
<reference evidence="1" key="2">
    <citation type="journal article" date="2021" name="PeerJ">
        <title>Extensive microbial diversity within the chicken gut microbiome revealed by metagenomics and culture.</title>
        <authorList>
            <person name="Gilroy R."/>
            <person name="Ravi A."/>
            <person name="Getino M."/>
            <person name="Pursley I."/>
            <person name="Horton D.L."/>
            <person name="Alikhan N.F."/>
            <person name="Baker D."/>
            <person name="Gharbi K."/>
            <person name="Hall N."/>
            <person name="Watson M."/>
            <person name="Adriaenssens E.M."/>
            <person name="Foster-Nyarko E."/>
            <person name="Jarju S."/>
            <person name="Secka A."/>
            <person name="Antonio M."/>
            <person name="Oren A."/>
            <person name="Chaudhuri R.R."/>
            <person name="La Ragione R."/>
            <person name="Hildebrand F."/>
            <person name="Pallen M.J."/>
        </authorList>
    </citation>
    <scope>NUCLEOTIDE SEQUENCE</scope>
    <source>
        <strain evidence="1">D5-748</strain>
    </source>
</reference>
<accession>A0A9D9EAU4</accession>
<reference evidence="1" key="1">
    <citation type="submission" date="2020-10" db="EMBL/GenBank/DDBJ databases">
        <authorList>
            <person name="Gilroy R."/>
        </authorList>
    </citation>
    <scope>NUCLEOTIDE SEQUENCE</scope>
    <source>
        <strain evidence="1">D5-748</strain>
    </source>
</reference>
<evidence type="ECO:0000313" key="2">
    <source>
        <dbReference type="Proteomes" id="UP000823619"/>
    </source>
</evidence>
<dbReference type="Proteomes" id="UP000823619">
    <property type="component" value="Unassembled WGS sequence"/>
</dbReference>
<gene>
    <name evidence="1" type="ORF">IAC23_00735</name>
</gene>
<name>A0A9D9EAU4_9BACT</name>
<dbReference type="AlphaFoldDB" id="A0A9D9EAU4"/>
<evidence type="ECO:0000313" key="1">
    <source>
        <dbReference type="EMBL" id="MBO8444208.1"/>
    </source>
</evidence>
<organism evidence="1 2">
    <name type="scientific">Candidatus Cryptobacteroides merdavium</name>
    <dbReference type="NCBI Taxonomy" id="2840769"/>
    <lineage>
        <taxon>Bacteria</taxon>
        <taxon>Pseudomonadati</taxon>
        <taxon>Bacteroidota</taxon>
        <taxon>Bacteroidia</taxon>
        <taxon>Bacteroidales</taxon>
        <taxon>Candidatus Cryptobacteroides</taxon>
    </lineage>
</organism>
<proteinExistence type="predicted"/>
<dbReference type="EMBL" id="JADIMO010000015">
    <property type="protein sequence ID" value="MBO8444208.1"/>
    <property type="molecule type" value="Genomic_DNA"/>
</dbReference>